<comment type="caution">
    <text evidence="5">The sequence shown here is derived from an EMBL/GenBank/DDBJ whole genome shotgun (WGS) entry which is preliminary data.</text>
</comment>
<dbReference type="Pfam" id="PF13336">
    <property type="entry name" value="AcetylCoA_hyd_C"/>
    <property type="match status" value="1"/>
</dbReference>
<dbReference type="EMBL" id="JAUSRE010000010">
    <property type="protein sequence ID" value="MDP9888727.1"/>
    <property type="molecule type" value="Genomic_DNA"/>
</dbReference>
<feature type="domain" description="Acetyl-CoA hydrolase/transferase C-terminal" evidence="4">
    <location>
        <begin position="322"/>
        <end position="468"/>
    </location>
</feature>
<feature type="compositionally biased region" description="Polar residues" evidence="2">
    <location>
        <begin position="503"/>
        <end position="512"/>
    </location>
</feature>
<dbReference type="InterPro" id="IPR017821">
    <property type="entry name" value="Succinate_CoA_transferase"/>
</dbReference>
<keyword evidence="6" id="KW-1185">Reference proteome</keyword>
<dbReference type="Pfam" id="PF02550">
    <property type="entry name" value="AcetylCoA_hydro"/>
    <property type="match status" value="1"/>
</dbReference>
<dbReference type="RefSeq" id="WP_236800038.1">
    <property type="nucleotide sequence ID" value="NZ_JAUSRE010000010.1"/>
</dbReference>
<evidence type="ECO:0000256" key="2">
    <source>
        <dbReference type="SAM" id="MobiDB-lite"/>
    </source>
</evidence>
<feature type="domain" description="Acetyl-CoA hydrolase/transferase N-terminal" evidence="3">
    <location>
        <begin position="14"/>
        <end position="220"/>
    </location>
</feature>
<dbReference type="EC" id="2.8.3.18" evidence="5"/>
<dbReference type="GO" id="GO:0016740">
    <property type="term" value="F:transferase activity"/>
    <property type="evidence" value="ECO:0007669"/>
    <property type="project" value="UniProtKB-KW"/>
</dbReference>
<feature type="compositionally biased region" description="Low complexity" evidence="2">
    <location>
        <begin position="513"/>
        <end position="528"/>
    </location>
</feature>
<dbReference type="InterPro" id="IPR038460">
    <property type="entry name" value="AcetylCoA_hyd_C_sf"/>
</dbReference>
<dbReference type="Gene3D" id="3.30.750.70">
    <property type="entry name" value="4-hydroxybutyrate coenzyme like domains"/>
    <property type="match status" value="1"/>
</dbReference>
<dbReference type="Gene3D" id="3.40.1080.20">
    <property type="entry name" value="Acetyl-CoA hydrolase/transferase C-terminal domain"/>
    <property type="match status" value="1"/>
</dbReference>
<evidence type="ECO:0000256" key="1">
    <source>
        <dbReference type="ARBA" id="ARBA00009632"/>
    </source>
</evidence>
<accession>A0ABT9RU11</accession>
<dbReference type="PANTHER" id="PTHR43609">
    <property type="entry name" value="ACETYL-COA HYDROLASE"/>
    <property type="match status" value="1"/>
</dbReference>
<reference evidence="5 6" key="1">
    <citation type="submission" date="2023-07" db="EMBL/GenBank/DDBJ databases">
        <title>Sorghum-associated microbial communities from plants grown in Nebraska, USA.</title>
        <authorList>
            <person name="Schachtman D."/>
        </authorList>
    </citation>
    <scope>NUCLEOTIDE SEQUENCE [LARGE SCALE GENOMIC DNA]</scope>
    <source>
        <strain evidence="5 6">CC222</strain>
    </source>
</reference>
<dbReference type="InterPro" id="IPR026888">
    <property type="entry name" value="AcetylCoA_hyd_C"/>
</dbReference>
<dbReference type="Gene3D" id="3.40.1080.10">
    <property type="entry name" value="Glutaconate Coenzyme A-transferase"/>
    <property type="match status" value="1"/>
</dbReference>
<evidence type="ECO:0000259" key="4">
    <source>
        <dbReference type="Pfam" id="PF13336"/>
    </source>
</evidence>
<dbReference type="PANTHER" id="PTHR43609:SF1">
    <property type="entry name" value="ACETYL-COA HYDROLASE"/>
    <property type="match status" value="1"/>
</dbReference>
<evidence type="ECO:0000259" key="3">
    <source>
        <dbReference type="Pfam" id="PF02550"/>
    </source>
</evidence>
<dbReference type="InterPro" id="IPR037171">
    <property type="entry name" value="NagB/RpiA_transferase-like"/>
</dbReference>
<dbReference type="InterPro" id="IPR003702">
    <property type="entry name" value="ActCoA_hydro_N"/>
</dbReference>
<dbReference type="SUPFAM" id="SSF100950">
    <property type="entry name" value="NagB/RpiA/CoA transferase-like"/>
    <property type="match status" value="2"/>
</dbReference>
<dbReference type="Proteomes" id="UP001226577">
    <property type="component" value="Unassembled WGS sequence"/>
</dbReference>
<dbReference type="NCBIfam" id="TIGR03458">
    <property type="entry name" value="YgfH_subfam"/>
    <property type="match status" value="1"/>
</dbReference>
<protein>
    <submittedName>
        <fullName evidence="5">Succinyl-CoA:acetate CoA-transferase</fullName>
        <ecNumber evidence="5">2.8.3.18</ecNumber>
    </submittedName>
</protein>
<evidence type="ECO:0000313" key="5">
    <source>
        <dbReference type="EMBL" id="MDP9888727.1"/>
    </source>
</evidence>
<evidence type="ECO:0000313" key="6">
    <source>
        <dbReference type="Proteomes" id="UP001226577"/>
    </source>
</evidence>
<name>A0ABT9RU11_9MICC</name>
<proteinExistence type="inferred from homology"/>
<gene>
    <name evidence="5" type="ORF">J2X98_002320</name>
</gene>
<comment type="similarity">
    <text evidence="1">Belongs to the acetyl-CoA hydrolase/transferase family.</text>
</comment>
<organism evidence="5 6">
    <name type="scientific">Pseudarthrobacter enclensis</name>
    <dbReference type="NCBI Taxonomy" id="993070"/>
    <lineage>
        <taxon>Bacteria</taxon>
        <taxon>Bacillati</taxon>
        <taxon>Actinomycetota</taxon>
        <taxon>Actinomycetes</taxon>
        <taxon>Micrococcales</taxon>
        <taxon>Micrococcaceae</taxon>
        <taxon>Pseudarthrobacter</taxon>
    </lineage>
</organism>
<dbReference type="InterPro" id="IPR046433">
    <property type="entry name" value="ActCoA_hydro"/>
</dbReference>
<sequence length="528" mass="56996">MCDRIRNAGMHDRMMSAEQAAALIKPGMTVAMSGFTGAGYPKAVPQALAARMEAAAAAGSPFRIKVLTGASTAPELDGALAKANGMELRLPYQSDPALRERINSGEIDYIDMHLSHVAQHTWSGYFGKIDLAVVEVAGILEDGRLVPSSSVGNNKTWLEQADQVILEVNAFQPAGLEGMHDIYYGTALPPERKPIPLTAPDERIGEAYLHVDPAKVVAVVTTDAPDRNSPFTAPDEASRSIAVHLLDFFGHEIKRGRLGRNLLPLQSGVGNIANAVLAALSEGGYEGLTAYTEVIQDGMLDLIRTGVLKMASATSFSLSAAGVQEFKDNIDFYRTRILLRTQEISNHPELIRRLGVLAMNGMIEADIYGNVNSTHIAGSKVMNGIGGSGDFARNGSISIFMSPSTAKNGGLSSIVPMVSHVDHTEHDTMIIVTEQGLADLRGLAPKQRAQLIIDRCAHPLYRPMLQDYYDRARRESYGQHSPHLLAEALSWHDRFVETGTMHTFPTINQPSRSPDSGLPELPGSLLGT</sequence>
<feature type="region of interest" description="Disordered" evidence="2">
    <location>
        <begin position="503"/>
        <end position="528"/>
    </location>
</feature>
<keyword evidence="5" id="KW-0808">Transferase</keyword>